<dbReference type="OrthoDB" id="8559815at2"/>
<name>C7RK43_ACCRE</name>
<dbReference type="Pfam" id="PF07589">
    <property type="entry name" value="PEP-CTERM"/>
    <property type="match status" value="1"/>
</dbReference>
<dbReference type="NCBIfam" id="TIGR02595">
    <property type="entry name" value="PEP_CTERM"/>
    <property type="match status" value="1"/>
</dbReference>
<feature type="signal peptide" evidence="1">
    <location>
        <begin position="1"/>
        <end position="21"/>
    </location>
</feature>
<accession>C7RK43</accession>
<reference evidence="3" key="2">
    <citation type="submission" date="2009-09" db="EMBL/GenBank/DDBJ databases">
        <title>Complete sequence of chromosome of Candidatus Accumulibacter phosphatis clade IIA str. UW-1.</title>
        <authorList>
            <consortium name="US DOE Joint Genome Institute"/>
            <person name="Martin H.G."/>
            <person name="Ivanova N."/>
            <person name="Kunin V."/>
            <person name="Warnecke F."/>
            <person name="Barry K."/>
            <person name="He S."/>
            <person name="Salamov A."/>
            <person name="Szeto E."/>
            <person name="Dalin E."/>
            <person name="Pangilinan J.L."/>
            <person name="Lapidus A."/>
            <person name="Lowry S."/>
            <person name="Kyrpides N.C."/>
            <person name="McMahon K.D."/>
            <person name="Hugenholtz P."/>
        </authorList>
    </citation>
    <scope>NUCLEOTIDE SEQUENCE [LARGE SCALE GENOMIC DNA]</scope>
    <source>
        <strain evidence="3">UW-1</strain>
    </source>
</reference>
<evidence type="ECO:0000259" key="2">
    <source>
        <dbReference type="Pfam" id="PF07589"/>
    </source>
</evidence>
<gene>
    <name evidence="3" type="ordered locus">CAP2UW1_0277</name>
</gene>
<dbReference type="KEGG" id="app:CAP2UW1_0277"/>
<keyword evidence="1" id="KW-0732">Signal</keyword>
<dbReference type="eggNOG" id="ENOG5032YGR">
    <property type="taxonomic scope" value="Bacteria"/>
</dbReference>
<reference evidence="3" key="1">
    <citation type="submission" date="2009-08" db="EMBL/GenBank/DDBJ databases">
        <authorList>
            <consortium name="US DOE Joint Genome Institute"/>
            <person name="Lucas S."/>
            <person name="Copeland A."/>
            <person name="Lapidus A."/>
            <person name="Glavina del Rio T."/>
            <person name="Dalin E."/>
            <person name="Tice H."/>
            <person name="Bruce D."/>
            <person name="Barry K."/>
            <person name="Pitluck S."/>
            <person name="Lowry S."/>
            <person name="Larimer F."/>
            <person name="Land M."/>
            <person name="Hauser L."/>
            <person name="Kyrpides N."/>
            <person name="Ivanova N."/>
            <person name="McMahon K.D."/>
            <person name="Hugenholtz P."/>
        </authorList>
    </citation>
    <scope>NUCLEOTIDE SEQUENCE</scope>
    <source>
        <strain evidence="3">UW-1</strain>
    </source>
</reference>
<feature type="chain" id="PRO_5002983601" description="Ice-binding protein C-terminal domain-containing protein" evidence="1">
    <location>
        <begin position="22"/>
        <end position="239"/>
    </location>
</feature>
<evidence type="ECO:0000313" key="3">
    <source>
        <dbReference type="EMBL" id="ACV33634.1"/>
    </source>
</evidence>
<dbReference type="HOGENOM" id="CLU_100913_0_0_4"/>
<organism evidence="3">
    <name type="scientific">Accumulibacter regalis</name>
    <dbReference type="NCBI Taxonomy" id="522306"/>
    <lineage>
        <taxon>Bacteria</taxon>
        <taxon>Pseudomonadati</taxon>
        <taxon>Pseudomonadota</taxon>
        <taxon>Betaproteobacteria</taxon>
        <taxon>Candidatus Accumulibacter</taxon>
    </lineage>
</organism>
<feature type="domain" description="Ice-binding protein C-terminal" evidence="2">
    <location>
        <begin position="213"/>
        <end position="236"/>
    </location>
</feature>
<protein>
    <recommendedName>
        <fullName evidence="2">Ice-binding protein C-terminal domain-containing protein</fullName>
    </recommendedName>
</protein>
<proteinExistence type="predicted"/>
<evidence type="ECO:0000256" key="1">
    <source>
        <dbReference type="SAM" id="SignalP"/>
    </source>
</evidence>
<dbReference type="InterPro" id="IPR013424">
    <property type="entry name" value="Ice-binding_C"/>
</dbReference>
<sequence precursor="true">MKALRGVLAGMLLAIGGAAHAVPYHFVDWTAANPGAGTASGTITLPDLSTVTVSFSVTQVTGAAGSFKFAQTFGGTNYWSPSAPYISSQVDNAPPDSDIISLIGGSSTTTYKLTLSEAIKDPIMDIVSLGQPGFNVTYDFDRPFDIVSQGVGFWGGGPTALQELPGDVLQGAEGHGTIQFIGTFDSFSWTAPTSEDWHGFQFGIRTTEKLDPSVPEPASLALLAIGFAGLAAARRRRTR</sequence>
<dbReference type="EMBL" id="CP001715">
    <property type="protein sequence ID" value="ACV33634.1"/>
    <property type="molecule type" value="Genomic_DNA"/>
</dbReference>
<dbReference type="AlphaFoldDB" id="C7RK43"/>